<keyword evidence="8" id="KW-1185">Reference proteome</keyword>
<comment type="caution">
    <text evidence="7">The sequence shown here is derived from an EMBL/GenBank/DDBJ whole genome shotgun (WGS) entry which is preliminary data.</text>
</comment>
<reference evidence="7 8" key="1">
    <citation type="submission" date="2019-04" db="EMBL/GenBank/DDBJ databases">
        <title>Mesorhizobium composti sp. nov., isolated from compost.</title>
        <authorList>
            <person name="Lin S.-Y."/>
            <person name="Hameed A."/>
            <person name="Hsieh Y.-T."/>
            <person name="Young C.-C."/>
        </authorList>
    </citation>
    <scope>NUCLEOTIDE SEQUENCE [LARGE SCALE GENOMIC DNA]</scope>
    <source>
        <strain evidence="7 8">CC-YTH430</strain>
    </source>
</reference>
<feature type="transmembrane region" description="Helical" evidence="6">
    <location>
        <begin position="321"/>
        <end position="354"/>
    </location>
</feature>
<evidence type="ECO:0000313" key="7">
    <source>
        <dbReference type="EMBL" id="THF57049.1"/>
    </source>
</evidence>
<feature type="transmembrane region" description="Helical" evidence="6">
    <location>
        <begin position="366"/>
        <end position="385"/>
    </location>
</feature>
<evidence type="ECO:0000256" key="4">
    <source>
        <dbReference type="ARBA" id="ARBA00022989"/>
    </source>
</evidence>
<sequence>MQAEASAVAASPATPSKAAAAAFVVLSQLGGAAFLYFLLKADGGWQVVGLLAVLGLGFTLLEKFPQVAEFARASLASLPLLTIAVAAVVVVAFPFAVGSNTYMLHLLIVAQLYAVLALALNFQLGSANIPNFATGASYGIGAYVSALLAINFGLSFWLTLPLAALAATLFGFVIGIPSMRTRDTYLALVTIAFGVVVQQLLNNFDFTGGPNGLVGIPAPSLFGHSFADPLVIFGHKLPSQANFYYLSAALVVVAIVTAHRLHGSRIGLAWNALRADEIAARAQGINVAWFKVLAFAVDAFLAAFAGTIYAFYVSYISPDNFTFLVSVTIMTMVIVGGMDNIFGVIVGAFLLTILPEKLRAFSDYRLLFFGVVIIGFLMIRPQGLFPQRMRSYGGRS</sequence>
<dbReference type="Pfam" id="PF02653">
    <property type="entry name" value="BPD_transp_2"/>
    <property type="match status" value="1"/>
</dbReference>
<comment type="subcellular location">
    <subcellularLocation>
        <location evidence="1">Cell membrane</location>
        <topology evidence="1">Multi-pass membrane protein</topology>
    </subcellularLocation>
</comment>
<evidence type="ECO:0000313" key="8">
    <source>
        <dbReference type="Proteomes" id="UP000306441"/>
    </source>
</evidence>
<keyword evidence="5 6" id="KW-0472">Membrane</keyword>
<gene>
    <name evidence="7" type="ORF">E6C48_12060</name>
</gene>
<evidence type="ECO:0000256" key="2">
    <source>
        <dbReference type="ARBA" id="ARBA00022475"/>
    </source>
</evidence>
<feature type="transmembrane region" description="Helical" evidence="6">
    <location>
        <begin position="292"/>
        <end position="315"/>
    </location>
</feature>
<proteinExistence type="predicted"/>
<dbReference type="PANTHER" id="PTHR30482">
    <property type="entry name" value="HIGH-AFFINITY BRANCHED-CHAIN AMINO ACID TRANSPORT SYSTEM PERMEASE"/>
    <property type="match status" value="1"/>
</dbReference>
<keyword evidence="2" id="KW-1003">Cell membrane</keyword>
<accession>A0ABY2Q6H8</accession>
<dbReference type="RefSeq" id="WP_136357492.1">
    <property type="nucleotide sequence ID" value="NZ_SSNY01000006.1"/>
</dbReference>
<evidence type="ECO:0000256" key="3">
    <source>
        <dbReference type="ARBA" id="ARBA00022692"/>
    </source>
</evidence>
<protein>
    <submittedName>
        <fullName evidence="7">Branched-chain amino acid ABC transporter permease</fullName>
    </submittedName>
</protein>
<dbReference type="CDD" id="cd06581">
    <property type="entry name" value="TM_PBP1_LivM_like"/>
    <property type="match status" value="1"/>
</dbReference>
<feature type="transmembrane region" description="Helical" evidence="6">
    <location>
        <begin position="243"/>
        <end position="261"/>
    </location>
</feature>
<feature type="transmembrane region" description="Helical" evidence="6">
    <location>
        <begin position="156"/>
        <end position="177"/>
    </location>
</feature>
<evidence type="ECO:0000256" key="1">
    <source>
        <dbReference type="ARBA" id="ARBA00004651"/>
    </source>
</evidence>
<feature type="transmembrane region" description="Helical" evidence="6">
    <location>
        <begin position="20"/>
        <end position="39"/>
    </location>
</feature>
<feature type="transmembrane region" description="Helical" evidence="6">
    <location>
        <begin position="45"/>
        <end position="61"/>
    </location>
</feature>
<dbReference type="Proteomes" id="UP000306441">
    <property type="component" value="Unassembled WGS sequence"/>
</dbReference>
<keyword evidence="4 6" id="KW-1133">Transmembrane helix</keyword>
<dbReference type="InterPro" id="IPR001851">
    <property type="entry name" value="ABC_transp_permease"/>
</dbReference>
<dbReference type="PANTHER" id="PTHR30482:SF10">
    <property type="entry name" value="HIGH-AFFINITY BRANCHED-CHAIN AMINO ACID TRANSPORT PROTEIN BRAE"/>
    <property type="match status" value="1"/>
</dbReference>
<organism evidence="7 8">
    <name type="scientific">Ollibium composti</name>
    <dbReference type="NCBI Taxonomy" id="2675109"/>
    <lineage>
        <taxon>Bacteria</taxon>
        <taxon>Pseudomonadati</taxon>
        <taxon>Pseudomonadota</taxon>
        <taxon>Alphaproteobacteria</taxon>
        <taxon>Hyphomicrobiales</taxon>
        <taxon>Phyllobacteriaceae</taxon>
        <taxon>Ollibium</taxon>
    </lineage>
</organism>
<evidence type="ECO:0000256" key="5">
    <source>
        <dbReference type="ARBA" id="ARBA00023136"/>
    </source>
</evidence>
<name>A0ABY2Q6H8_9HYPH</name>
<evidence type="ECO:0000256" key="6">
    <source>
        <dbReference type="SAM" id="Phobius"/>
    </source>
</evidence>
<feature type="transmembrane region" description="Helical" evidence="6">
    <location>
        <begin position="102"/>
        <end position="120"/>
    </location>
</feature>
<feature type="transmembrane region" description="Helical" evidence="6">
    <location>
        <begin position="73"/>
        <end position="96"/>
    </location>
</feature>
<dbReference type="InterPro" id="IPR043428">
    <property type="entry name" value="LivM-like"/>
</dbReference>
<feature type="transmembrane region" description="Helical" evidence="6">
    <location>
        <begin position="184"/>
        <end position="201"/>
    </location>
</feature>
<dbReference type="EMBL" id="SSNY01000006">
    <property type="protein sequence ID" value="THF57049.1"/>
    <property type="molecule type" value="Genomic_DNA"/>
</dbReference>
<feature type="transmembrane region" description="Helical" evidence="6">
    <location>
        <begin position="132"/>
        <end position="150"/>
    </location>
</feature>
<keyword evidence="3 6" id="KW-0812">Transmembrane</keyword>